<keyword evidence="11" id="KW-1185">Reference proteome</keyword>
<accession>A0A7W3TYX6</accession>
<evidence type="ECO:0000256" key="3">
    <source>
        <dbReference type="ARBA" id="ARBA00022475"/>
    </source>
</evidence>
<dbReference type="PANTHER" id="PTHR33884:SF3">
    <property type="entry name" value="UPF0410 PROTEIN YMGE"/>
    <property type="match status" value="1"/>
</dbReference>
<evidence type="ECO:0000256" key="6">
    <source>
        <dbReference type="ARBA" id="ARBA00023136"/>
    </source>
</evidence>
<dbReference type="Proteomes" id="UP000544052">
    <property type="component" value="Unassembled WGS sequence"/>
</dbReference>
<sequence length="86" mass="8781">MLHWIWVLIVGGIIGLIAGAITHRGGSMGVVSNIIAGLVGSSLGEAILGSWGPQVAGMAIIPSIIGAVILVLIVSWIIGMINRRTA</sequence>
<keyword evidence="3" id="KW-1003">Cell membrane</keyword>
<dbReference type="PANTHER" id="PTHR33884">
    <property type="entry name" value="UPF0410 PROTEIN YMGE"/>
    <property type="match status" value="1"/>
</dbReference>
<keyword evidence="5 7" id="KW-1133">Transmembrane helix</keyword>
<proteinExistence type="inferred from homology"/>
<evidence type="ECO:0000313" key="11">
    <source>
        <dbReference type="Proteomes" id="UP000544052"/>
    </source>
</evidence>
<evidence type="ECO:0000313" key="10">
    <source>
        <dbReference type="Proteomes" id="UP000518255"/>
    </source>
</evidence>
<evidence type="ECO:0000256" key="5">
    <source>
        <dbReference type="ARBA" id="ARBA00022989"/>
    </source>
</evidence>
<evidence type="ECO:0000256" key="4">
    <source>
        <dbReference type="ARBA" id="ARBA00022692"/>
    </source>
</evidence>
<comment type="subcellular location">
    <subcellularLocation>
        <location evidence="1">Cell membrane</location>
        <topology evidence="1">Multi-pass membrane protein</topology>
    </subcellularLocation>
</comment>
<name>A0A7W3TYX6_9LACO</name>
<comment type="similarity">
    <text evidence="2">Belongs to the UPF0410 family.</text>
</comment>
<evidence type="ECO:0000256" key="1">
    <source>
        <dbReference type="ARBA" id="ARBA00004651"/>
    </source>
</evidence>
<feature type="transmembrane region" description="Helical" evidence="7">
    <location>
        <begin position="55"/>
        <end position="78"/>
    </location>
</feature>
<dbReference type="EMBL" id="JACIUZ010000041">
    <property type="protein sequence ID" value="MBB1063437.1"/>
    <property type="molecule type" value="Genomic_DNA"/>
</dbReference>
<dbReference type="EMBL" id="JACIUY010000048">
    <property type="protein sequence ID" value="MBB1085871.1"/>
    <property type="molecule type" value="Genomic_DNA"/>
</dbReference>
<evidence type="ECO:0000313" key="8">
    <source>
        <dbReference type="EMBL" id="MBB1063437.1"/>
    </source>
</evidence>
<dbReference type="InterPro" id="IPR007341">
    <property type="entry name" value="Transgly_assoc"/>
</dbReference>
<feature type="transmembrane region" description="Helical" evidence="7">
    <location>
        <begin position="30"/>
        <end position="49"/>
    </location>
</feature>
<dbReference type="Pfam" id="PF04226">
    <property type="entry name" value="Transgly_assoc"/>
    <property type="match status" value="1"/>
</dbReference>
<dbReference type="AlphaFoldDB" id="A0A7W3TYX6"/>
<comment type="caution">
    <text evidence="9">The sequence shown here is derived from an EMBL/GenBank/DDBJ whole genome shotgun (WGS) entry which is preliminary data.</text>
</comment>
<evidence type="ECO:0000256" key="7">
    <source>
        <dbReference type="SAM" id="Phobius"/>
    </source>
</evidence>
<keyword evidence="6 7" id="KW-0472">Membrane</keyword>
<organism evidence="9 10">
    <name type="scientific">Limosilactobacillus fastidiosus</name>
    <dbReference type="NCBI Taxonomy" id="2759855"/>
    <lineage>
        <taxon>Bacteria</taxon>
        <taxon>Bacillati</taxon>
        <taxon>Bacillota</taxon>
        <taxon>Bacilli</taxon>
        <taxon>Lactobacillales</taxon>
        <taxon>Lactobacillaceae</taxon>
        <taxon>Limosilactobacillus</taxon>
    </lineage>
</organism>
<keyword evidence="4 7" id="KW-0812">Transmembrane</keyword>
<dbReference type="GO" id="GO:0005886">
    <property type="term" value="C:plasma membrane"/>
    <property type="evidence" value="ECO:0007669"/>
    <property type="project" value="UniProtKB-SubCell"/>
</dbReference>
<reference evidence="10 11" key="1">
    <citation type="submission" date="2020-07" db="EMBL/GenBank/DDBJ databases">
        <title>Description of Limosilactobacillus balticus sp. nov., Limosilactobacillus agrestis sp. nov., Limosilactobacillus albertensis sp. nov., Limosilactobacillus rudii sp. nov., Limosilactobacillus fastidiosus sp. nov., five novel Limosilactobacillus species isolated from the vertebrate gastrointestinal tract, and proposal of 6 subspecies of Limosilactobacillus reuteri adapted to the gastrointestinal tract of specific vertebrate hosts.</title>
        <authorList>
            <person name="Li F."/>
            <person name="Cheng C."/>
            <person name="Zheng J."/>
            <person name="Quevedo R.M."/>
            <person name="Li J."/>
            <person name="Roos S."/>
            <person name="Gaenzle M.G."/>
            <person name="Walter J."/>
        </authorList>
    </citation>
    <scope>NUCLEOTIDE SEQUENCE [LARGE SCALE GENOMIC DNA]</scope>
    <source>
        <strain evidence="9 10">WF-MA3-C</strain>
        <strain evidence="8 11">WF-MO7-1</strain>
    </source>
</reference>
<feature type="transmembrane region" description="Helical" evidence="7">
    <location>
        <begin position="6"/>
        <end position="23"/>
    </location>
</feature>
<evidence type="ECO:0000313" key="9">
    <source>
        <dbReference type="EMBL" id="MBB1085871.1"/>
    </source>
</evidence>
<evidence type="ECO:0000256" key="2">
    <source>
        <dbReference type="ARBA" id="ARBA00011006"/>
    </source>
</evidence>
<protein>
    <submittedName>
        <fullName evidence="9">GlsB/YeaQ/YmgE family stress response membrane protein</fullName>
    </submittedName>
</protein>
<dbReference type="RefSeq" id="WP_182580780.1">
    <property type="nucleotide sequence ID" value="NZ_JACIUY010000048.1"/>
</dbReference>
<gene>
    <name evidence="9" type="ORF">H5R63_03540</name>
    <name evidence="8" type="ORF">H5R64_06660</name>
</gene>
<dbReference type="Proteomes" id="UP000518255">
    <property type="component" value="Unassembled WGS sequence"/>
</dbReference>